<protein>
    <submittedName>
        <fullName evidence="2">Uncharacterized protein</fullName>
    </submittedName>
</protein>
<sequence>MAEKIRNRRLKFSTSSVPQERAKQAFVSKLKRYSKVITNNTPQTMEFTRKRNAAKTVFWCRAEIVNEFVRVTFPAPEQEQEQETKCGRTTRTNETIQESSEERVSNWCIDSTSLYEDLPSPADAHDIVTTQKPDEAMDIYAGMELEPIDNPDPAMERDHKVICEHLTTREEFGILESALETMKLIQTSILGILGASTACFTANFQAKWNIREYIEEQYGSELQDIRNILTITGNCHDAQMTTVGYYLNQTWPVYPSALIDKLQLSILGSYLNEQKEDGMTPRSALSVTKNC</sequence>
<feature type="compositionally biased region" description="Polar residues" evidence="1">
    <location>
        <begin position="87"/>
        <end position="98"/>
    </location>
</feature>
<dbReference type="AlphaFoldDB" id="A0A6A6D8R5"/>
<dbReference type="OrthoDB" id="1577640at2759"/>
<evidence type="ECO:0000313" key="3">
    <source>
        <dbReference type="Proteomes" id="UP000800200"/>
    </source>
</evidence>
<accession>A0A6A6D8R5</accession>
<reference evidence="2" key="1">
    <citation type="journal article" date="2020" name="Stud. Mycol.">
        <title>101 Dothideomycetes genomes: a test case for predicting lifestyles and emergence of pathogens.</title>
        <authorList>
            <person name="Haridas S."/>
            <person name="Albert R."/>
            <person name="Binder M."/>
            <person name="Bloem J."/>
            <person name="Labutti K."/>
            <person name="Salamov A."/>
            <person name="Andreopoulos B."/>
            <person name="Baker S."/>
            <person name="Barry K."/>
            <person name="Bills G."/>
            <person name="Bluhm B."/>
            <person name="Cannon C."/>
            <person name="Castanera R."/>
            <person name="Culley D."/>
            <person name="Daum C."/>
            <person name="Ezra D."/>
            <person name="Gonzalez J."/>
            <person name="Henrissat B."/>
            <person name="Kuo A."/>
            <person name="Liang C."/>
            <person name="Lipzen A."/>
            <person name="Lutzoni F."/>
            <person name="Magnuson J."/>
            <person name="Mondo S."/>
            <person name="Nolan M."/>
            <person name="Ohm R."/>
            <person name="Pangilinan J."/>
            <person name="Park H.-J."/>
            <person name="Ramirez L."/>
            <person name="Alfaro M."/>
            <person name="Sun H."/>
            <person name="Tritt A."/>
            <person name="Yoshinaga Y."/>
            <person name="Zwiers L.-H."/>
            <person name="Turgeon B."/>
            <person name="Goodwin S."/>
            <person name="Spatafora J."/>
            <person name="Crous P."/>
            <person name="Grigoriev I."/>
        </authorList>
    </citation>
    <scope>NUCLEOTIDE SEQUENCE</scope>
    <source>
        <strain evidence="2">CBS 207.26</strain>
    </source>
</reference>
<keyword evidence="3" id="KW-1185">Reference proteome</keyword>
<organism evidence="2 3">
    <name type="scientific">Zopfia rhizophila CBS 207.26</name>
    <dbReference type="NCBI Taxonomy" id="1314779"/>
    <lineage>
        <taxon>Eukaryota</taxon>
        <taxon>Fungi</taxon>
        <taxon>Dikarya</taxon>
        <taxon>Ascomycota</taxon>
        <taxon>Pezizomycotina</taxon>
        <taxon>Dothideomycetes</taxon>
        <taxon>Dothideomycetes incertae sedis</taxon>
        <taxon>Zopfiaceae</taxon>
        <taxon>Zopfia</taxon>
    </lineage>
</organism>
<evidence type="ECO:0000256" key="1">
    <source>
        <dbReference type="SAM" id="MobiDB-lite"/>
    </source>
</evidence>
<evidence type="ECO:0000313" key="2">
    <source>
        <dbReference type="EMBL" id="KAF2175871.1"/>
    </source>
</evidence>
<name>A0A6A6D8R5_9PEZI</name>
<feature type="region of interest" description="Disordered" evidence="1">
    <location>
        <begin position="76"/>
        <end position="99"/>
    </location>
</feature>
<proteinExistence type="predicted"/>
<dbReference type="EMBL" id="ML994722">
    <property type="protein sequence ID" value="KAF2175871.1"/>
    <property type="molecule type" value="Genomic_DNA"/>
</dbReference>
<dbReference type="Proteomes" id="UP000800200">
    <property type="component" value="Unassembled WGS sequence"/>
</dbReference>
<gene>
    <name evidence="2" type="ORF">K469DRAFT_683390</name>
</gene>